<reference evidence="5" key="1">
    <citation type="submission" date="2020-10" db="EMBL/GenBank/DDBJ databases">
        <authorList>
            <person name="Gilroy R."/>
        </authorList>
    </citation>
    <scope>NUCLEOTIDE SEQUENCE</scope>
    <source>
        <strain evidence="5">10669</strain>
    </source>
</reference>
<feature type="domain" description="HIT" evidence="4">
    <location>
        <begin position="4"/>
        <end position="112"/>
    </location>
</feature>
<evidence type="ECO:0000256" key="1">
    <source>
        <dbReference type="PIRSR" id="PIRSR601310-1"/>
    </source>
</evidence>
<proteinExistence type="predicted"/>
<evidence type="ECO:0000313" key="6">
    <source>
        <dbReference type="Proteomes" id="UP000886812"/>
    </source>
</evidence>
<dbReference type="Gene3D" id="3.30.428.10">
    <property type="entry name" value="HIT-like"/>
    <property type="match status" value="1"/>
</dbReference>
<dbReference type="InterPro" id="IPR001310">
    <property type="entry name" value="Histidine_triad_HIT"/>
</dbReference>
<protein>
    <submittedName>
        <fullName evidence="5">Histidine triad nucleotide-binding protein</fullName>
    </submittedName>
</protein>
<dbReference type="EMBL" id="DVOG01000152">
    <property type="protein sequence ID" value="HIV04666.1"/>
    <property type="molecule type" value="Genomic_DNA"/>
</dbReference>
<name>A0A9D1NL79_9BACT</name>
<dbReference type="PROSITE" id="PS51084">
    <property type="entry name" value="HIT_2"/>
    <property type="match status" value="1"/>
</dbReference>
<dbReference type="Proteomes" id="UP000886812">
    <property type="component" value="Unassembled WGS sequence"/>
</dbReference>
<dbReference type="Pfam" id="PF01230">
    <property type="entry name" value="HIT"/>
    <property type="match status" value="1"/>
</dbReference>
<dbReference type="GO" id="GO:0003824">
    <property type="term" value="F:catalytic activity"/>
    <property type="evidence" value="ECO:0007669"/>
    <property type="project" value="InterPro"/>
</dbReference>
<dbReference type="PANTHER" id="PTHR23089">
    <property type="entry name" value="HISTIDINE TRIAD HIT PROTEIN"/>
    <property type="match status" value="1"/>
</dbReference>
<evidence type="ECO:0000259" key="4">
    <source>
        <dbReference type="PROSITE" id="PS51084"/>
    </source>
</evidence>
<dbReference type="InterPro" id="IPR011146">
    <property type="entry name" value="HIT-like"/>
</dbReference>
<sequence>MKTLFQKIADREIPSKIVYEDDVCIAIEDISPQAPTHVLVIPKRVIPRLSAATESDAGTLGHLLVVAGKIAAERGLSGGFRTVINCGPDAGETVPHLHVHLLGGRKLGWPPG</sequence>
<feature type="short sequence motif" description="Histidine triad motif" evidence="2 3">
    <location>
        <begin position="96"/>
        <end position="100"/>
    </location>
</feature>
<reference evidence="5" key="2">
    <citation type="journal article" date="2021" name="PeerJ">
        <title>Extensive microbial diversity within the chicken gut microbiome revealed by metagenomics and culture.</title>
        <authorList>
            <person name="Gilroy R."/>
            <person name="Ravi A."/>
            <person name="Getino M."/>
            <person name="Pursley I."/>
            <person name="Horton D.L."/>
            <person name="Alikhan N.F."/>
            <person name="Baker D."/>
            <person name="Gharbi K."/>
            <person name="Hall N."/>
            <person name="Watson M."/>
            <person name="Adriaenssens E.M."/>
            <person name="Foster-Nyarko E."/>
            <person name="Jarju S."/>
            <person name="Secka A."/>
            <person name="Antonio M."/>
            <person name="Oren A."/>
            <person name="Chaudhuri R.R."/>
            <person name="La Ragione R."/>
            <person name="Hildebrand F."/>
            <person name="Pallen M.J."/>
        </authorList>
    </citation>
    <scope>NUCLEOTIDE SEQUENCE</scope>
    <source>
        <strain evidence="5">10669</strain>
    </source>
</reference>
<evidence type="ECO:0000313" key="5">
    <source>
        <dbReference type="EMBL" id="HIV04666.1"/>
    </source>
</evidence>
<evidence type="ECO:0000256" key="3">
    <source>
        <dbReference type="PROSITE-ProRule" id="PRU00464"/>
    </source>
</evidence>
<accession>A0A9D1NL79</accession>
<dbReference type="InterPro" id="IPR036265">
    <property type="entry name" value="HIT-like_sf"/>
</dbReference>
<comment type="caution">
    <text evidence="5">The sequence shown here is derived from an EMBL/GenBank/DDBJ whole genome shotgun (WGS) entry which is preliminary data.</text>
</comment>
<dbReference type="PRINTS" id="PR00332">
    <property type="entry name" value="HISTRIAD"/>
</dbReference>
<dbReference type="SUPFAM" id="SSF54197">
    <property type="entry name" value="HIT-like"/>
    <property type="match status" value="1"/>
</dbReference>
<dbReference type="AlphaFoldDB" id="A0A9D1NL79"/>
<feature type="active site" description="Tele-AMP-histidine intermediate" evidence="1">
    <location>
        <position position="98"/>
    </location>
</feature>
<dbReference type="CDD" id="cd01276">
    <property type="entry name" value="PKCI_related"/>
    <property type="match status" value="1"/>
</dbReference>
<organism evidence="5 6">
    <name type="scientific">Candidatus Spyradosoma merdigallinarum</name>
    <dbReference type="NCBI Taxonomy" id="2840950"/>
    <lineage>
        <taxon>Bacteria</taxon>
        <taxon>Pseudomonadati</taxon>
        <taxon>Verrucomicrobiota</taxon>
        <taxon>Opitutia</taxon>
        <taxon>Opitutia incertae sedis</taxon>
        <taxon>Candidatus Spyradosoma</taxon>
    </lineage>
</organism>
<evidence type="ECO:0000256" key="2">
    <source>
        <dbReference type="PIRSR" id="PIRSR601310-3"/>
    </source>
</evidence>
<gene>
    <name evidence="5" type="ORF">IAC75_05920</name>
</gene>